<keyword evidence="2" id="KW-1185">Reference proteome</keyword>
<dbReference type="EMBL" id="CP117411">
    <property type="protein sequence ID" value="WCT74631.1"/>
    <property type="molecule type" value="Genomic_DNA"/>
</dbReference>
<dbReference type="RefSeq" id="WP_273689824.1">
    <property type="nucleotide sequence ID" value="NZ_CP117411.1"/>
</dbReference>
<organism evidence="1 2">
    <name type="scientific">Sphingomonas naphthae</name>
    <dbReference type="NCBI Taxonomy" id="1813468"/>
    <lineage>
        <taxon>Bacteria</taxon>
        <taxon>Pseudomonadati</taxon>
        <taxon>Pseudomonadota</taxon>
        <taxon>Alphaproteobacteria</taxon>
        <taxon>Sphingomonadales</taxon>
        <taxon>Sphingomonadaceae</taxon>
        <taxon>Sphingomonas</taxon>
    </lineage>
</organism>
<dbReference type="Proteomes" id="UP001220395">
    <property type="component" value="Chromosome"/>
</dbReference>
<dbReference type="Gene3D" id="1.20.910.10">
    <property type="entry name" value="Heme oxygenase-like"/>
    <property type="match status" value="1"/>
</dbReference>
<gene>
    <name evidence="1" type="ORF">PQ455_05205</name>
</gene>
<sequence length="175" mass="18698">MSFPVRQRLRAATHATHEALDAAFAGYDLGDGESYAAFLTAHARALLPIEDALGETAPWPRWSPRGPLLRADLAALGRAVPAPISIARLNGEAARWGTLYVIEGSRLGGAMLAERVADGLPRAYLAHKFAPGEWRDFMAALDDAATGEDWVDEAIMAAEAAFATFARAARVEDPA</sequence>
<evidence type="ECO:0000313" key="1">
    <source>
        <dbReference type="EMBL" id="WCT74631.1"/>
    </source>
</evidence>
<evidence type="ECO:0000313" key="2">
    <source>
        <dbReference type="Proteomes" id="UP001220395"/>
    </source>
</evidence>
<name>A0ABY7TNR7_9SPHN</name>
<accession>A0ABY7TNR7</accession>
<reference evidence="1 2" key="1">
    <citation type="submission" date="2023-02" db="EMBL/GenBank/DDBJ databases">
        <title>Genome sequence of Sphingomonas naphthae.</title>
        <authorList>
            <person name="Kim S."/>
            <person name="Heo J."/>
            <person name="Kwon S.-W."/>
        </authorList>
    </citation>
    <scope>NUCLEOTIDE SEQUENCE [LARGE SCALE GENOMIC DNA]</scope>
    <source>
        <strain evidence="1 2">KACC 18716</strain>
    </source>
</reference>
<dbReference type="InterPro" id="IPR016084">
    <property type="entry name" value="Haem_Oase-like_multi-hlx"/>
</dbReference>
<proteinExistence type="predicted"/>
<dbReference type="SUPFAM" id="SSF48613">
    <property type="entry name" value="Heme oxygenase-like"/>
    <property type="match status" value="1"/>
</dbReference>
<dbReference type="CDD" id="cd19166">
    <property type="entry name" value="HemeO-bac"/>
    <property type="match status" value="1"/>
</dbReference>
<protein>
    <submittedName>
        <fullName evidence="1">Biliverdin-producing heme oxygenase</fullName>
    </submittedName>
</protein>